<evidence type="ECO:0000313" key="2">
    <source>
        <dbReference type="EMBL" id="CAK0904742.1"/>
    </source>
</evidence>
<reference evidence="2" key="1">
    <citation type="submission" date="2023-10" db="EMBL/GenBank/DDBJ databases">
        <authorList>
            <person name="Chen Y."/>
            <person name="Shah S."/>
            <person name="Dougan E. K."/>
            <person name="Thang M."/>
            <person name="Chan C."/>
        </authorList>
    </citation>
    <scope>NUCLEOTIDE SEQUENCE [LARGE SCALE GENOMIC DNA]</scope>
</reference>
<accession>A0ABN9Y1K4</accession>
<feature type="compositionally biased region" description="Basic residues" evidence="1">
    <location>
        <begin position="20"/>
        <end position="33"/>
    </location>
</feature>
<proteinExistence type="predicted"/>
<evidence type="ECO:0000256" key="1">
    <source>
        <dbReference type="SAM" id="MobiDB-lite"/>
    </source>
</evidence>
<dbReference type="Proteomes" id="UP001189429">
    <property type="component" value="Unassembled WGS sequence"/>
</dbReference>
<sequence>AAHGEDAAAPARPPSEAKLARRKRRRQALAARRRATAAGFAGAAGAPAPAAEVAADAMFVEAKTSLLDDVWADTPTCPSARRRRARLARAAEAAEAASCVAAGAAGGLAAGAAGPREGAAAAEAEPVSGGAVAAGMRDVGEQDERAAAFAELVDWFSDPSATEGLSFLTLAQLRAVAVQKRKAAHPQSSLAAGAAPADEPPAAGSSDQ</sequence>
<gene>
    <name evidence="2" type="ORF">PCOR1329_LOCUS80679</name>
</gene>
<feature type="compositionally biased region" description="Low complexity" evidence="1">
    <location>
        <begin position="186"/>
        <end position="208"/>
    </location>
</feature>
<evidence type="ECO:0000313" key="3">
    <source>
        <dbReference type="Proteomes" id="UP001189429"/>
    </source>
</evidence>
<dbReference type="EMBL" id="CAUYUJ010021453">
    <property type="protein sequence ID" value="CAK0904742.1"/>
    <property type="molecule type" value="Genomic_DNA"/>
</dbReference>
<protein>
    <recommendedName>
        <fullName evidence="4">Ribosome biogenesis protein NOP53</fullName>
    </recommendedName>
</protein>
<feature type="region of interest" description="Disordered" evidence="1">
    <location>
        <begin position="1"/>
        <end position="33"/>
    </location>
</feature>
<name>A0ABN9Y1K4_9DINO</name>
<organism evidence="2 3">
    <name type="scientific">Prorocentrum cordatum</name>
    <dbReference type="NCBI Taxonomy" id="2364126"/>
    <lineage>
        <taxon>Eukaryota</taxon>
        <taxon>Sar</taxon>
        <taxon>Alveolata</taxon>
        <taxon>Dinophyceae</taxon>
        <taxon>Prorocentrales</taxon>
        <taxon>Prorocentraceae</taxon>
        <taxon>Prorocentrum</taxon>
    </lineage>
</organism>
<evidence type="ECO:0008006" key="4">
    <source>
        <dbReference type="Google" id="ProtNLM"/>
    </source>
</evidence>
<keyword evidence="3" id="KW-1185">Reference proteome</keyword>
<feature type="non-terminal residue" evidence="2">
    <location>
        <position position="208"/>
    </location>
</feature>
<comment type="caution">
    <text evidence="2">The sequence shown here is derived from an EMBL/GenBank/DDBJ whole genome shotgun (WGS) entry which is preliminary data.</text>
</comment>
<feature type="region of interest" description="Disordered" evidence="1">
    <location>
        <begin position="182"/>
        <end position="208"/>
    </location>
</feature>
<feature type="non-terminal residue" evidence="2">
    <location>
        <position position="1"/>
    </location>
</feature>